<comment type="catalytic activity">
    <reaction evidence="9">
        <text>ATP + H2O = ADP + phosphate + H(+)</text>
        <dbReference type="Rhea" id="RHEA:13065"/>
        <dbReference type="ChEBI" id="CHEBI:15377"/>
        <dbReference type="ChEBI" id="CHEBI:15378"/>
        <dbReference type="ChEBI" id="CHEBI:30616"/>
        <dbReference type="ChEBI" id="CHEBI:43474"/>
        <dbReference type="ChEBI" id="CHEBI:456216"/>
        <dbReference type="EC" id="5.6.2.4"/>
    </reaction>
</comment>
<dbReference type="PANTHER" id="PTHR11274:SF0">
    <property type="entry name" value="GENERAL TRANSCRIPTION AND DNA REPAIR FACTOR IIH HELICASE SUBUNIT XPB"/>
    <property type="match status" value="1"/>
</dbReference>
<dbReference type="SUPFAM" id="SSF52540">
    <property type="entry name" value="P-loop containing nucleoside triphosphate hydrolases"/>
    <property type="match status" value="2"/>
</dbReference>
<dbReference type="EC" id="5.6.2.4" evidence="8"/>
<dbReference type="SMART" id="SM00487">
    <property type="entry name" value="DEXDc"/>
    <property type="match status" value="1"/>
</dbReference>
<feature type="domain" description="Helicase C-terminal" evidence="11">
    <location>
        <begin position="322"/>
        <end position="453"/>
    </location>
</feature>
<dbReference type="KEGG" id="mev:Metev_1178"/>
<dbReference type="Proteomes" id="UP000000391">
    <property type="component" value="Chromosome"/>
</dbReference>
<keyword evidence="3" id="KW-0378">Hydrolase</keyword>
<dbReference type="Gene3D" id="3.40.50.300">
    <property type="entry name" value="P-loop containing nucleotide triphosphate hydrolases"/>
    <property type="match status" value="2"/>
</dbReference>
<accession>D7E9A8</accession>
<dbReference type="Pfam" id="PF04851">
    <property type="entry name" value="ResIII"/>
    <property type="match status" value="1"/>
</dbReference>
<evidence type="ECO:0000256" key="8">
    <source>
        <dbReference type="ARBA" id="ARBA00034808"/>
    </source>
</evidence>
<comment type="catalytic activity">
    <reaction evidence="7">
        <text>Couples ATP hydrolysis with the unwinding of duplex DNA by translocating in the 3'-5' direction.</text>
        <dbReference type="EC" id="5.6.2.4"/>
    </reaction>
</comment>
<dbReference type="InterPro" id="IPR050615">
    <property type="entry name" value="ATP-dep_DNA_Helicase"/>
</dbReference>
<keyword evidence="6" id="KW-0413">Isomerase</keyword>
<dbReference type="PROSITE" id="PS51194">
    <property type="entry name" value="HELICASE_CTER"/>
    <property type="match status" value="1"/>
</dbReference>
<dbReference type="GO" id="GO:0005524">
    <property type="term" value="F:ATP binding"/>
    <property type="evidence" value="ECO:0007669"/>
    <property type="project" value="UniProtKB-KW"/>
</dbReference>
<evidence type="ECO:0000256" key="7">
    <source>
        <dbReference type="ARBA" id="ARBA00034617"/>
    </source>
</evidence>
<keyword evidence="2" id="KW-0547">Nucleotide-binding</keyword>
<dbReference type="RefSeq" id="WP_013194623.1">
    <property type="nucleotide sequence ID" value="NC_014253.1"/>
</dbReference>
<evidence type="ECO:0000256" key="1">
    <source>
        <dbReference type="ARBA" id="ARBA00006637"/>
    </source>
</evidence>
<evidence type="ECO:0000256" key="5">
    <source>
        <dbReference type="ARBA" id="ARBA00022840"/>
    </source>
</evidence>
<evidence type="ECO:0000256" key="9">
    <source>
        <dbReference type="ARBA" id="ARBA00048988"/>
    </source>
</evidence>
<dbReference type="GeneID" id="9346811"/>
<evidence type="ECO:0000256" key="4">
    <source>
        <dbReference type="ARBA" id="ARBA00022806"/>
    </source>
</evidence>
<dbReference type="SMART" id="SM00490">
    <property type="entry name" value="HELICc"/>
    <property type="match status" value="1"/>
</dbReference>
<keyword evidence="4" id="KW-0347">Helicase</keyword>
<evidence type="ECO:0000259" key="10">
    <source>
        <dbReference type="PROSITE" id="PS51192"/>
    </source>
</evidence>
<dbReference type="STRING" id="644295.Metev_1178"/>
<dbReference type="EMBL" id="CP002069">
    <property type="protein sequence ID" value="ADI74056.1"/>
    <property type="molecule type" value="Genomic_DNA"/>
</dbReference>
<dbReference type="CDD" id="cd18789">
    <property type="entry name" value="SF2_C_XPB"/>
    <property type="match status" value="1"/>
</dbReference>
<reference evidence="12 13" key="1">
    <citation type="submission" date="2010-06" db="EMBL/GenBank/DDBJ databases">
        <title>Complete sequence chromosome of Methanohalobium evestigatum Z-7303.</title>
        <authorList>
            <consortium name="US DOE Joint Genome Institute"/>
            <person name="Lucas S."/>
            <person name="Copeland A."/>
            <person name="Lapidus A."/>
            <person name="Cheng J.-F."/>
            <person name="Bruce D."/>
            <person name="Goodwin L."/>
            <person name="Pitluck S."/>
            <person name="Saunders E."/>
            <person name="Detter J.C."/>
            <person name="Han C."/>
            <person name="Tapia R."/>
            <person name="Land M."/>
            <person name="Hauser L."/>
            <person name="Kyrpides N."/>
            <person name="Mikhailova N."/>
            <person name="Sieprawska-Lupa M."/>
            <person name="Whitman W.B."/>
            <person name="Anderson I."/>
            <person name="Woyke T."/>
        </authorList>
    </citation>
    <scope>NUCLEOTIDE SEQUENCE [LARGE SCALE GENOMIC DNA]</scope>
    <source>
        <strain evidence="13">ATCC BAA-1072 / DSM 3721 / NBRC 107634 / OCM 161 / Z-7303</strain>
    </source>
</reference>
<sequence>MPADIPELTYHQGTVKINGNISVPYAYWDERSKTFRAHGLYYKNIISYLKESSIEYKDSVPNPVSCPELKHLYKDNIQLRDYQQDAISSWIQNNYQGVIVLPTGSGKTFIGVDAIAYCNTPVIVIVPTIDLMEQWRSILSKAFSIEIGALGGGKKDIQPITVSTYDSAYIHAEKIGNRFNFIVFDEVHHLPAEGYRTIAEMFIAPYRMGLTATYEREDGLHKELNRLVGGKVFEQELSSLSGKHLSPYRIEKITVALKDEEKKEYKRNHSIFTDYLKKKNISMKSPGDFQKLVIRSGSDPEARKALLARNRAREIAFNSSAKVEKLRDILKKHIHDFVFIFTEHNQLVYRISDEFLIPPITYKTTTRERNLILEKFKSGTYNAIVTSKVLDEGIDVPEASVGIILSGTGSKREYIQRLGRILRKQKGKEAVLYEIVSAETSEINTSKRRKPAQ</sequence>
<dbReference type="PANTHER" id="PTHR11274">
    <property type="entry name" value="RAD25/XP-B DNA REPAIR HELICASE"/>
    <property type="match status" value="1"/>
</dbReference>
<evidence type="ECO:0000313" key="12">
    <source>
        <dbReference type="EMBL" id="ADI74056.1"/>
    </source>
</evidence>
<dbReference type="Pfam" id="PF18458">
    <property type="entry name" value="XPB_DRD"/>
    <property type="match status" value="1"/>
</dbReference>
<keyword evidence="13" id="KW-1185">Reference proteome</keyword>
<dbReference type="GO" id="GO:0043138">
    <property type="term" value="F:3'-5' DNA helicase activity"/>
    <property type="evidence" value="ECO:0007669"/>
    <property type="project" value="UniProtKB-EC"/>
</dbReference>
<dbReference type="InterPro" id="IPR032438">
    <property type="entry name" value="ERCC3_RAD25_C"/>
</dbReference>
<evidence type="ECO:0000259" key="11">
    <source>
        <dbReference type="PROSITE" id="PS51194"/>
    </source>
</evidence>
<dbReference type="InterPro" id="IPR006935">
    <property type="entry name" value="Helicase/UvrB_N"/>
</dbReference>
<dbReference type="InterPro" id="IPR001650">
    <property type="entry name" value="Helicase_C-like"/>
</dbReference>
<evidence type="ECO:0000256" key="2">
    <source>
        <dbReference type="ARBA" id="ARBA00022741"/>
    </source>
</evidence>
<evidence type="ECO:0000256" key="6">
    <source>
        <dbReference type="ARBA" id="ARBA00023235"/>
    </source>
</evidence>
<dbReference type="AlphaFoldDB" id="D7E9A8"/>
<gene>
    <name evidence="12" type="ordered locus">Metev_1178</name>
</gene>
<dbReference type="InterPro" id="IPR014001">
    <property type="entry name" value="Helicase_ATP-bd"/>
</dbReference>
<dbReference type="CDD" id="cd17926">
    <property type="entry name" value="DEXHc_RE"/>
    <property type="match status" value="1"/>
</dbReference>
<dbReference type="Gene3D" id="6.10.140.1180">
    <property type="match status" value="1"/>
</dbReference>
<dbReference type="GO" id="GO:0003677">
    <property type="term" value="F:DNA binding"/>
    <property type="evidence" value="ECO:0007669"/>
    <property type="project" value="InterPro"/>
</dbReference>
<organism evidence="12 13">
    <name type="scientific">Methanohalobium evestigatum (strain ATCC BAA-1072 / DSM 3721 / NBRC 107634 / OCM 161 / Z-7303)</name>
    <dbReference type="NCBI Taxonomy" id="644295"/>
    <lineage>
        <taxon>Archaea</taxon>
        <taxon>Methanobacteriati</taxon>
        <taxon>Methanobacteriota</taxon>
        <taxon>Stenosarchaea group</taxon>
        <taxon>Methanomicrobia</taxon>
        <taxon>Methanosarcinales</taxon>
        <taxon>Methanosarcinaceae</taxon>
        <taxon>Methanohalobium</taxon>
    </lineage>
</organism>
<dbReference type="InterPro" id="IPR040699">
    <property type="entry name" value="XPB_DRD"/>
</dbReference>
<evidence type="ECO:0000256" key="3">
    <source>
        <dbReference type="ARBA" id="ARBA00022801"/>
    </source>
</evidence>
<name>D7E9A8_METEZ</name>
<evidence type="ECO:0000313" key="13">
    <source>
        <dbReference type="Proteomes" id="UP000000391"/>
    </source>
</evidence>
<feature type="domain" description="Helicase ATP-binding" evidence="10">
    <location>
        <begin position="88"/>
        <end position="232"/>
    </location>
</feature>
<dbReference type="HOGENOM" id="CLU_008213_6_0_2"/>
<keyword evidence="5" id="KW-0067">ATP-binding</keyword>
<proteinExistence type="inferred from homology"/>
<protein>
    <recommendedName>
        <fullName evidence="8">DNA 3'-5' helicase</fullName>
        <ecNumber evidence="8">5.6.2.4</ecNumber>
    </recommendedName>
</protein>
<dbReference type="InterPro" id="IPR027417">
    <property type="entry name" value="P-loop_NTPase"/>
</dbReference>
<dbReference type="PROSITE" id="PS51192">
    <property type="entry name" value="HELICASE_ATP_BIND_1"/>
    <property type="match status" value="1"/>
</dbReference>
<dbReference type="Gene3D" id="3.40.1170.30">
    <property type="match status" value="1"/>
</dbReference>
<comment type="similarity">
    <text evidence="1">Belongs to the helicase family. RAD25/XPB subfamily.</text>
</comment>
<dbReference type="Pfam" id="PF16203">
    <property type="entry name" value="ERCC3_RAD25_C"/>
    <property type="match status" value="1"/>
</dbReference>
<dbReference type="GO" id="GO:0016787">
    <property type="term" value="F:hydrolase activity"/>
    <property type="evidence" value="ECO:0007669"/>
    <property type="project" value="UniProtKB-KW"/>
</dbReference>